<evidence type="ECO:0000256" key="9">
    <source>
        <dbReference type="ARBA" id="ARBA00022842"/>
    </source>
</evidence>
<dbReference type="SMART" id="SM00493">
    <property type="entry name" value="TOPRIM"/>
    <property type="match status" value="1"/>
</dbReference>
<dbReference type="AlphaFoldDB" id="A0A4P7QGS6"/>
<dbReference type="GO" id="GO:0006269">
    <property type="term" value="P:DNA replication, synthesis of primer"/>
    <property type="evidence" value="ECO:0007669"/>
    <property type="project" value="UniProtKB-UniRule"/>
</dbReference>
<keyword evidence="6 13" id="KW-0479">Metal-binding</keyword>
<comment type="caution">
    <text evidence="12">Lacks conserved residue(s) required for the propagation of feature annotation.</text>
</comment>
<dbReference type="InterPro" id="IPR034151">
    <property type="entry name" value="TOPRIM_DnaG_bac"/>
</dbReference>
<dbReference type="EC" id="2.7.7.101" evidence="12"/>
<keyword evidence="2 12" id="KW-0639">Primosome</keyword>
<keyword evidence="7" id="KW-0863">Zinc-finger</keyword>
<evidence type="ECO:0000256" key="8">
    <source>
        <dbReference type="ARBA" id="ARBA00022833"/>
    </source>
</evidence>
<dbReference type="Pfam" id="PF08278">
    <property type="entry name" value="DnaG_DnaB_bind"/>
    <property type="match status" value="1"/>
</dbReference>
<dbReference type="GO" id="GO:0000428">
    <property type="term" value="C:DNA-directed RNA polymerase complex"/>
    <property type="evidence" value="ECO:0007669"/>
    <property type="project" value="UniProtKB-KW"/>
</dbReference>
<dbReference type="PANTHER" id="PTHR30313">
    <property type="entry name" value="DNA PRIMASE"/>
    <property type="match status" value="1"/>
</dbReference>
<keyword evidence="17" id="KW-1185">Reference proteome</keyword>
<feature type="domain" description="Toprim" evidence="15">
    <location>
        <begin position="263"/>
        <end position="349"/>
    </location>
</feature>
<evidence type="ECO:0000256" key="6">
    <source>
        <dbReference type="ARBA" id="ARBA00022723"/>
    </source>
</evidence>
<evidence type="ECO:0000313" key="16">
    <source>
        <dbReference type="EMBL" id="QCB28935.1"/>
    </source>
</evidence>
<organism evidence="16 17">
    <name type="scientific">Corynebacterium endometrii</name>
    <dbReference type="NCBI Taxonomy" id="2488819"/>
    <lineage>
        <taxon>Bacteria</taxon>
        <taxon>Bacillati</taxon>
        <taxon>Actinomycetota</taxon>
        <taxon>Actinomycetes</taxon>
        <taxon>Mycobacteriales</taxon>
        <taxon>Corynebacteriaceae</taxon>
        <taxon>Corynebacterium</taxon>
    </lineage>
</organism>
<evidence type="ECO:0000256" key="10">
    <source>
        <dbReference type="ARBA" id="ARBA00023125"/>
    </source>
</evidence>
<dbReference type="FunFam" id="3.90.580.10:FF:000001">
    <property type="entry name" value="DNA primase"/>
    <property type="match status" value="1"/>
</dbReference>
<evidence type="ECO:0000256" key="1">
    <source>
        <dbReference type="ARBA" id="ARBA00022478"/>
    </source>
</evidence>
<dbReference type="Pfam" id="PF10410">
    <property type="entry name" value="DnaB_bind"/>
    <property type="match status" value="1"/>
</dbReference>
<dbReference type="GO" id="GO:0008270">
    <property type="term" value="F:zinc ion binding"/>
    <property type="evidence" value="ECO:0007669"/>
    <property type="project" value="UniProtKB-KW"/>
</dbReference>
<dbReference type="PROSITE" id="PS50880">
    <property type="entry name" value="TOPRIM"/>
    <property type="match status" value="1"/>
</dbReference>
<dbReference type="KEGG" id="cee:CENDO_08325"/>
<feature type="compositionally biased region" description="Basic and acidic residues" evidence="14">
    <location>
        <begin position="442"/>
        <end position="459"/>
    </location>
</feature>
<dbReference type="SUPFAM" id="SSF57783">
    <property type="entry name" value="Zinc beta-ribbon"/>
    <property type="match status" value="1"/>
</dbReference>
<dbReference type="FunFam" id="3.90.980.10:FF:000001">
    <property type="entry name" value="DNA primase"/>
    <property type="match status" value="1"/>
</dbReference>
<keyword evidence="5 12" id="KW-0235">DNA replication</keyword>
<comment type="similarity">
    <text evidence="12 13">Belongs to the DnaG primase family.</text>
</comment>
<dbReference type="InterPro" id="IPR030846">
    <property type="entry name" value="DnaG_bac"/>
</dbReference>
<dbReference type="Pfam" id="PF08275">
    <property type="entry name" value="DNAG_N"/>
    <property type="match status" value="1"/>
</dbReference>
<dbReference type="EMBL" id="CP039247">
    <property type="protein sequence ID" value="QCB28935.1"/>
    <property type="molecule type" value="Genomic_DNA"/>
</dbReference>
<sequence>MARGRIPDSDIQAIRERAPIDEIVGEYVQLKPAGYDSLKGLSPFKEEKTPSFHVRPQRGYYHCFSTGKGGDVFSFLMEMEQVSFPEAVEAVAQKIGYHINYQGGSTGARDEKPGTRQRLIQANKAVHEFYRQQLETPQAETARNFLLDRGFGQDIIYEFECGYAPEGWDTATKHLLRLGFSFEELEKAGISKMGKRGPIDRFHRRLLWPIKDLSGNVIGFGARKLFDDDKLGKYMNTPETMLYHKSKVLFGLDLAKKHIAQNRQTVVVEGYTDVMAMYAAGVKTAVASCGTAFGGEHLQLIRRLMLDDSYFNGELIYTFDGDEAGQKAAMRAFEGEQKFTGQSFVSVAPEGLDPCDLRLQRGDAAVRDLVADRIPMFEFVIQATLEKHRLDTAEGRLQALRRTVPIVAGIRDQPLQADYARRLAGWVGWPNPEEVLHMVKQEARKPKKQEPKRARRFDDSTQPAQQDAPMIHPPSPRETHLWPQREALKLALQAPDVAGSYFDGISEEAYTNDAYRTVRKAIATVGGTEMGKTLPPTEWIAQVAAEMLDLTGRNFVSELAVEPILPTGTTTREAYADSVLSRLQASQVGDQIAQLKAQLGRMRPSEESYNSLFADLIALEQARRELNERAFRH</sequence>
<evidence type="ECO:0000313" key="17">
    <source>
        <dbReference type="Proteomes" id="UP000296352"/>
    </source>
</evidence>
<reference evidence="16 17" key="1">
    <citation type="submission" date="2019-04" db="EMBL/GenBank/DDBJ databases">
        <title>Corynebacterium endometrii sp. nov., isolated from the uterus of a cow with endometritis.</title>
        <authorList>
            <person name="Ballas P."/>
            <person name="Ruckert C."/>
            <person name="Wagener K."/>
            <person name="Drillich M."/>
            <person name="Kaempfer P."/>
            <person name="Busse H.-J."/>
            <person name="Ehling-Schulz M."/>
        </authorList>
    </citation>
    <scope>NUCLEOTIDE SEQUENCE [LARGE SCALE GENOMIC DNA]</scope>
    <source>
        <strain evidence="16 17">LMM-1653</strain>
    </source>
</reference>
<keyword evidence="1 12" id="KW-0240">DNA-directed RNA polymerase</keyword>
<dbReference type="PANTHER" id="PTHR30313:SF2">
    <property type="entry name" value="DNA PRIMASE"/>
    <property type="match status" value="1"/>
</dbReference>
<dbReference type="InterPro" id="IPR036977">
    <property type="entry name" value="DNA_primase_Znf_CHC2"/>
</dbReference>
<dbReference type="Gene3D" id="3.40.1360.10">
    <property type="match status" value="1"/>
</dbReference>
<keyword evidence="11 12" id="KW-0804">Transcription</keyword>
<comment type="subunit">
    <text evidence="12">Monomer. Interacts with DnaB.</text>
</comment>
<name>A0A4P7QGS6_9CORY</name>
<keyword evidence="3 12" id="KW-0808">Transferase</keyword>
<feature type="region of interest" description="Disordered" evidence="14">
    <location>
        <begin position="442"/>
        <end position="473"/>
    </location>
</feature>
<dbReference type="GO" id="GO:0005737">
    <property type="term" value="C:cytoplasm"/>
    <property type="evidence" value="ECO:0007669"/>
    <property type="project" value="TreeGrafter"/>
</dbReference>
<protein>
    <recommendedName>
        <fullName evidence="12 13">DNA primase</fullName>
        <ecNumber evidence="12">2.7.7.101</ecNumber>
    </recommendedName>
</protein>
<dbReference type="InterPro" id="IPR006171">
    <property type="entry name" value="TOPRIM_dom"/>
</dbReference>
<dbReference type="CDD" id="cd03364">
    <property type="entry name" value="TOPRIM_DnaG_primases"/>
    <property type="match status" value="1"/>
</dbReference>
<dbReference type="InterPro" id="IPR013264">
    <property type="entry name" value="DNAG_N"/>
</dbReference>
<keyword evidence="10 12" id="KW-0238">DNA-binding</keyword>
<evidence type="ECO:0000256" key="2">
    <source>
        <dbReference type="ARBA" id="ARBA00022515"/>
    </source>
</evidence>
<dbReference type="SUPFAM" id="SSF56731">
    <property type="entry name" value="DNA primase core"/>
    <property type="match status" value="1"/>
</dbReference>
<evidence type="ECO:0000256" key="7">
    <source>
        <dbReference type="ARBA" id="ARBA00022771"/>
    </source>
</evidence>
<gene>
    <name evidence="12 16" type="primary">dnaG</name>
    <name evidence="16" type="ORF">CENDO_08325</name>
</gene>
<dbReference type="OrthoDB" id="9803773at2"/>
<dbReference type="InterPro" id="IPR013173">
    <property type="entry name" value="DNA_primase_DnaG_DnaB-bd_dom"/>
</dbReference>
<comment type="catalytic activity">
    <reaction evidence="12">
        <text>ssDNA + n NTP = ssDNA/pppN(pN)n-1 hybrid + (n-1) diphosphate.</text>
        <dbReference type="EC" id="2.7.7.101"/>
    </reaction>
</comment>
<evidence type="ECO:0000256" key="12">
    <source>
        <dbReference type="HAMAP-Rule" id="MF_00974"/>
    </source>
</evidence>
<dbReference type="NCBIfam" id="TIGR01391">
    <property type="entry name" value="dnaG"/>
    <property type="match status" value="1"/>
</dbReference>
<evidence type="ECO:0000256" key="4">
    <source>
        <dbReference type="ARBA" id="ARBA00022695"/>
    </source>
</evidence>
<evidence type="ECO:0000256" key="13">
    <source>
        <dbReference type="PIRNR" id="PIRNR002811"/>
    </source>
</evidence>
<dbReference type="InterPro" id="IPR037068">
    <property type="entry name" value="DNA_primase_core_N_sf"/>
</dbReference>
<evidence type="ECO:0000256" key="11">
    <source>
        <dbReference type="ARBA" id="ARBA00023163"/>
    </source>
</evidence>
<evidence type="ECO:0000256" key="3">
    <source>
        <dbReference type="ARBA" id="ARBA00022679"/>
    </source>
</evidence>
<dbReference type="PIRSF" id="PIRSF002811">
    <property type="entry name" value="DnaG"/>
    <property type="match status" value="1"/>
</dbReference>
<dbReference type="Pfam" id="PF13662">
    <property type="entry name" value="Toprim_4"/>
    <property type="match status" value="1"/>
</dbReference>
<dbReference type="InterPro" id="IPR006295">
    <property type="entry name" value="DNA_primase_DnaG"/>
</dbReference>
<dbReference type="InterPro" id="IPR050219">
    <property type="entry name" value="DnaG_primase"/>
</dbReference>
<dbReference type="SMART" id="SM00400">
    <property type="entry name" value="ZnF_CHCC"/>
    <property type="match status" value="1"/>
</dbReference>
<dbReference type="RefSeq" id="WP_136141598.1">
    <property type="nucleotide sequence ID" value="NZ_CP039247.1"/>
</dbReference>
<dbReference type="GO" id="GO:0003899">
    <property type="term" value="F:DNA-directed RNA polymerase activity"/>
    <property type="evidence" value="ECO:0007669"/>
    <property type="project" value="UniProtKB-UniRule"/>
</dbReference>
<dbReference type="InterPro" id="IPR002694">
    <property type="entry name" value="Znf_CHC2"/>
</dbReference>
<evidence type="ECO:0000256" key="14">
    <source>
        <dbReference type="SAM" id="MobiDB-lite"/>
    </source>
</evidence>
<keyword evidence="8 13" id="KW-0862">Zinc</keyword>
<keyword evidence="9" id="KW-0460">Magnesium</keyword>
<dbReference type="Pfam" id="PF01807">
    <property type="entry name" value="Zn_ribbon_DnaG"/>
    <property type="match status" value="1"/>
</dbReference>
<accession>A0A4P7QGS6</accession>
<dbReference type="GO" id="GO:1990077">
    <property type="term" value="C:primosome complex"/>
    <property type="evidence" value="ECO:0007669"/>
    <property type="project" value="UniProtKB-KW"/>
</dbReference>
<dbReference type="HAMAP" id="MF_00974">
    <property type="entry name" value="DNA_primase_DnaG"/>
    <property type="match status" value="1"/>
</dbReference>
<comment type="function">
    <text evidence="12 13">RNA polymerase that catalyzes the synthesis of short RNA molecules used as primers for DNA polymerase during DNA replication.</text>
</comment>
<dbReference type="Gene3D" id="3.90.980.10">
    <property type="entry name" value="DNA primase, catalytic core, N-terminal domain"/>
    <property type="match status" value="1"/>
</dbReference>
<proteinExistence type="inferred from homology"/>
<evidence type="ECO:0000256" key="5">
    <source>
        <dbReference type="ARBA" id="ARBA00022705"/>
    </source>
</evidence>
<dbReference type="SMART" id="SM00766">
    <property type="entry name" value="DnaG_DnaB_bind"/>
    <property type="match status" value="1"/>
</dbReference>
<dbReference type="InterPro" id="IPR019475">
    <property type="entry name" value="DNA_primase_DnaB-bd"/>
</dbReference>
<keyword evidence="4 12" id="KW-0548">Nucleotidyltransferase</keyword>
<dbReference type="Gene3D" id="3.90.580.10">
    <property type="entry name" value="Zinc finger, CHC2-type domain"/>
    <property type="match status" value="1"/>
</dbReference>
<dbReference type="Proteomes" id="UP000296352">
    <property type="component" value="Chromosome"/>
</dbReference>
<comment type="cofactor">
    <cofactor evidence="13">
        <name>Zn(2+)</name>
        <dbReference type="ChEBI" id="CHEBI:29105"/>
    </cofactor>
    <text evidence="13">Binds 1 zinc ion per monomer.</text>
</comment>
<dbReference type="GO" id="GO:0003677">
    <property type="term" value="F:DNA binding"/>
    <property type="evidence" value="ECO:0007669"/>
    <property type="project" value="UniProtKB-KW"/>
</dbReference>
<evidence type="ECO:0000259" key="15">
    <source>
        <dbReference type="PROSITE" id="PS50880"/>
    </source>
</evidence>